<dbReference type="HOGENOM" id="CLU_021095_2_3_12"/>
<dbReference type="REBASE" id="88698">
    <property type="entry name" value="S.Lil3055ORF1409P"/>
</dbReference>
<evidence type="ECO:0000313" key="6">
    <source>
        <dbReference type="Proteomes" id="UP000005737"/>
    </source>
</evidence>
<keyword evidence="6" id="KW-1185">Reference proteome</keyword>
<dbReference type="AlphaFoldDB" id="H2CK06"/>
<dbReference type="SUPFAM" id="SSF116734">
    <property type="entry name" value="DNA methylase specificity domain"/>
    <property type="match status" value="2"/>
</dbReference>
<evidence type="ECO:0000313" key="5">
    <source>
        <dbReference type="EMBL" id="EHQ06095.1"/>
    </source>
</evidence>
<gene>
    <name evidence="5" type="ORF">Lepil_1406</name>
</gene>
<dbReference type="Gene3D" id="3.90.220.20">
    <property type="entry name" value="DNA methylase specificity domains"/>
    <property type="match status" value="2"/>
</dbReference>
<organism evidence="5 6">
    <name type="scientific">Leptonema illini DSM 21528</name>
    <dbReference type="NCBI Taxonomy" id="929563"/>
    <lineage>
        <taxon>Bacteria</taxon>
        <taxon>Pseudomonadati</taxon>
        <taxon>Spirochaetota</taxon>
        <taxon>Spirochaetia</taxon>
        <taxon>Leptospirales</taxon>
        <taxon>Leptospiraceae</taxon>
        <taxon>Leptonema</taxon>
    </lineage>
</organism>
<dbReference type="RefSeq" id="WP_002771302.1">
    <property type="nucleotide sequence ID" value="NZ_JH597773.1"/>
</dbReference>
<dbReference type="PANTHER" id="PTHR30408:SF13">
    <property type="entry name" value="TYPE I RESTRICTION ENZYME HINDI SPECIFICITY SUBUNIT"/>
    <property type="match status" value="1"/>
</dbReference>
<dbReference type="EMBL" id="JH597773">
    <property type="protein sequence ID" value="EHQ06095.1"/>
    <property type="molecule type" value="Genomic_DNA"/>
</dbReference>
<feature type="domain" description="Type I restriction modification DNA specificity" evidence="4">
    <location>
        <begin position="220"/>
        <end position="330"/>
    </location>
</feature>
<evidence type="ECO:0000259" key="4">
    <source>
        <dbReference type="Pfam" id="PF01420"/>
    </source>
</evidence>
<accession>H2CK06</accession>
<protein>
    <submittedName>
        <fullName evidence="5">Restriction modification system DNA specificity domain-containing protein</fullName>
    </submittedName>
</protein>
<comment type="similarity">
    <text evidence="1">Belongs to the type-I restriction system S methylase family.</text>
</comment>
<evidence type="ECO:0000256" key="1">
    <source>
        <dbReference type="ARBA" id="ARBA00010923"/>
    </source>
</evidence>
<dbReference type="Pfam" id="PF01420">
    <property type="entry name" value="Methylase_S"/>
    <property type="match status" value="2"/>
</dbReference>
<dbReference type="InterPro" id="IPR052021">
    <property type="entry name" value="Type-I_RS_S_subunit"/>
</dbReference>
<dbReference type="CDD" id="cd17267">
    <property type="entry name" value="RMtype1_S_EcoAO83I-TRD1-CR1_like"/>
    <property type="match status" value="1"/>
</dbReference>
<dbReference type="GO" id="GO:0009307">
    <property type="term" value="P:DNA restriction-modification system"/>
    <property type="evidence" value="ECO:0007669"/>
    <property type="project" value="UniProtKB-KW"/>
</dbReference>
<dbReference type="Proteomes" id="UP000005737">
    <property type="component" value="Unassembled WGS sequence"/>
</dbReference>
<keyword evidence="2" id="KW-0680">Restriction system</keyword>
<evidence type="ECO:0000256" key="3">
    <source>
        <dbReference type="ARBA" id="ARBA00023125"/>
    </source>
</evidence>
<reference evidence="5 6" key="1">
    <citation type="submission" date="2011-10" db="EMBL/GenBank/DDBJ databases">
        <title>The Improved High-Quality Draft genome of Leptonema illini DSM 21528.</title>
        <authorList>
            <consortium name="US DOE Joint Genome Institute (JGI-PGF)"/>
            <person name="Lucas S."/>
            <person name="Copeland A."/>
            <person name="Lapidus A."/>
            <person name="Glavina del Rio T."/>
            <person name="Dalin E."/>
            <person name="Tice H."/>
            <person name="Bruce D."/>
            <person name="Goodwin L."/>
            <person name="Pitluck S."/>
            <person name="Peters L."/>
            <person name="Mikhailova N."/>
            <person name="Held B."/>
            <person name="Kyrpides N."/>
            <person name="Mavromatis K."/>
            <person name="Ivanova N."/>
            <person name="Markowitz V."/>
            <person name="Cheng J.-F."/>
            <person name="Hugenholtz P."/>
            <person name="Woyke T."/>
            <person name="Wu D."/>
            <person name="Gronow S."/>
            <person name="Wellnitz S."/>
            <person name="Brambilla E.-M."/>
            <person name="Klenk H.-P."/>
            <person name="Eisen J.A."/>
        </authorList>
    </citation>
    <scope>NUCLEOTIDE SEQUENCE [LARGE SCALE GENOMIC DNA]</scope>
    <source>
        <strain evidence="5 6">DSM 21528</strain>
    </source>
</reference>
<proteinExistence type="inferred from homology"/>
<sequence>MKYGFCKIGEYVTVLSGYAFKSEDFQAVGVPVIKIGNIKLGHVSLDDGNTECIPRAIADKLGRKFIVRKGDVLISLTGSHLTQPGSVVGRVGRYYYDSISVLNQRAGKIIVKDEEKSHLGFWFYLLSTKAVMTEIAMLAHGAANQANVSPKDIEKIWLPLPPLPIQKRIAAILSAYDELIENNNRRIALLEKMAEEIYREWFVRMRFPGHEKTKFHKGIPEGWEVKKLAEVVELCYGKALKEEERSGSGFPVYGSSGIVGYHKIKLAEGPGIIVGRKGNVGSIFWSATDYYVIDTAYFVRAEISFRYLFFALHSLNFVNNDSAVPGLNRSQAYSNFMLLPDANLLKRFDLEIGELLKVKENLLQQNTLLKQTRDALLPRLMSGKLDVENLDIAFPPGMQN</sequence>
<dbReference type="InterPro" id="IPR000055">
    <property type="entry name" value="Restrct_endonuc_typeI_TRD"/>
</dbReference>
<dbReference type="GO" id="GO:0003677">
    <property type="term" value="F:DNA binding"/>
    <property type="evidence" value="ECO:0007669"/>
    <property type="project" value="UniProtKB-KW"/>
</dbReference>
<dbReference type="PANTHER" id="PTHR30408">
    <property type="entry name" value="TYPE-1 RESTRICTION ENZYME ECOKI SPECIFICITY PROTEIN"/>
    <property type="match status" value="1"/>
</dbReference>
<dbReference type="STRING" id="183.GCA_002009735_03943"/>
<keyword evidence="3" id="KW-0238">DNA-binding</keyword>
<name>H2CK06_9LEPT</name>
<feature type="domain" description="Type I restriction modification DNA specificity" evidence="4">
    <location>
        <begin position="5"/>
        <end position="191"/>
    </location>
</feature>
<dbReference type="InterPro" id="IPR044946">
    <property type="entry name" value="Restrct_endonuc_typeI_TRD_sf"/>
</dbReference>
<evidence type="ECO:0000256" key="2">
    <source>
        <dbReference type="ARBA" id="ARBA00022747"/>
    </source>
</evidence>